<dbReference type="EMBL" id="OVEO01000008">
    <property type="protein sequence ID" value="SPQ97805.1"/>
    <property type="molecule type" value="Genomic_DNA"/>
</dbReference>
<keyword evidence="4 9" id="KW-0812">Transmembrane</keyword>
<evidence type="ECO:0000256" key="5">
    <source>
        <dbReference type="ARBA" id="ARBA00022737"/>
    </source>
</evidence>
<dbReference type="STRING" id="37360.A0A0G4IQP6"/>
<organism evidence="11 13">
    <name type="scientific">Plasmodiophora brassicae</name>
    <name type="common">Clubroot disease agent</name>
    <dbReference type="NCBI Taxonomy" id="37360"/>
    <lineage>
        <taxon>Eukaryota</taxon>
        <taxon>Sar</taxon>
        <taxon>Rhizaria</taxon>
        <taxon>Endomyxa</taxon>
        <taxon>Phytomyxea</taxon>
        <taxon>Plasmodiophorida</taxon>
        <taxon>Plasmodiophoridae</taxon>
        <taxon>Plasmodiophora</taxon>
    </lineage>
</organism>
<evidence type="ECO:0000256" key="2">
    <source>
        <dbReference type="ARBA" id="ARBA00006375"/>
    </source>
</evidence>
<accession>A0A0G4IQP6</accession>
<comment type="subcellular location">
    <subcellularLocation>
        <location evidence="1">Mitochondrion membrane</location>
        <topology evidence="1">Multi-pass membrane protein</topology>
    </subcellularLocation>
</comment>
<keyword evidence="6" id="KW-1133">Transmembrane helix</keyword>
<evidence type="ECO:0000256" key="8">
    <source>
        <dbReference type="ARBA" id="ARBA00023136"/>
    </source>
</evidence>
<dbReference type="Proteomes" id="UP000039324">
    <property type="component" value="Unassembled WGS sequence"/>
</dbReference>
<dbReference type="Proteomes" id="UP000290189">
    <property type="component" value="Unassembled WGS sequence"/>
</dbReference>
<evidence type="ECO:0000256" key="9">
    <source>
        <dbReference type="PROSITE-ProRule" id="PRU00282"/>
    </source>
</evidence>
<reference evidence="12 14" key="2">
    <citation type="submission" date="2018-03" db="EMBL/GenBank/DDBJ databases">
        <authorList>
            <person name="Fogelqvist J."/>
        </authorList>
    </citation>
    <scope>NUCLEOTIDE SEQUENCE [LARGE SCALE GENOMIC DNA]</scope>
</reference>
<dbReference type="GO" id="GO:0031966">
    <property type="term" value="C:mitochondrial membrane"/>
    <property type="evidence" value="ECO:0007669"/>
    <property type="project" value="UniProtKB-SubCell"/>
</dbReference>
<dbReference type="InterPro" id="IPR050567">
    <property type="entry name" value="Mitochondrial_Carrier"/>
</dbReference>
<feature type="repeat" description="Solcar" evidence="9">
    <location>
        <begin position="10"/>
        <end position="95"/>
    </location>
</feature>
<dbReference type="AlphaFoldDB" id="A0A0G4IQP6"/>
<evidence type="ECO:0000256" key="6">
    <source>
        <dbReference type="ARBA" id="ARBA00022989"/>
    </source>
</evidence>
<dbReference type="PROSITE" id="PS50920">
    <property type="entry name" value="SOLCAR"/>
    <property type="match status" value="3"/>
</dbReference>
<dbReference type="Gene3D" id="1.50.40.10">
    <property type="entry name" value="Mitochondrial carrier domain"/>
    <property type="match status" value="1"/>
</dbReference>
<keyword evidence="7 12" id="KW-0496">Mitochondrion</keyword>
<name>A0A0G4IQP6_PLABS</name>
<dbReference type="PANTHER" id="PTHR45624">
    <property type="entry name" value="MITOCHONDRIAL BASIC AMINO ACIDS TRANSPORTER-RELATED"/>
    <property type="match status" value="1"/>
</dbReference>
<dbReference type="InterPro" id="IPR018108">
    <property type="entry name" value="MCP_transmembrane"/>
</dbReference>
<sequence>MGDAPQKIELTVVDDLVAGSVAGVAILLIGQPFDTLKVRLQTSRKERFRSGMHCLRDTVTKEGFFALYKGMLVPLATVPLLNAVVFASFAQARAALLGQTDRPMTAFESSVAGAWAGFVNSFIASPVELIKNRLQIQYSAADRKYAGPWDCMKKIVAEEGVRGLFRGMNATIIREVPCYAAQFYTYETLKTVIRRRDQVGPLDTSQQLFAGGVAGVACWVASYPQDLVKTVLQVNPRNRFPVHWFFPDGGFISAWRHTVNSSGWIGLWKGFGPCAARAFPANAGGFLAYEFAIDSLKAMHRQ</sequence>
<keyword evidence="3 10" id="KW-0813">Transport</keyword>
<evidence type="ECO:0000313" key="14">
    <source>
        <dbReference type="Proteomes" id="UP000290189"/>
    </source>
</evidence>
<evidence type="ECO:0000256" key="10">
    <source>
        <dbReference type="RuleBase" id="RU000488"/>
    </source>
</evidence>
<dbReference type="PRINTS" id="PR00926">
    <property type="entry name" value="MITOCARRIER"/>
</dbReference>
<keyword evidence="13" id="KW-1185">Reference proteome</keyword>
<evidence type="ECO:0000256" key="3">
    <source>
        <dbReference type="ARBA" id="ARBA00022448"/>
    </source>
</evidence>
<evidence type="ECO:0000313" key="13">
    <source>
        <dbReference type="Proteomes" id="UP000039324"/>
    </source>
</evidence>
<gene>
    <name evidence="11" type="ORF">PBRA_000839</name>
    <name evidence="12" type="ORF">PLBR_LOCUS5020</name>
</gene>
<feature type="repeat" description="Solcar" evidence="9">
    <location>
        <begin position="202"/>
        <end position="295"/>
    </location>
</feature>
<dbReference type="InterPro" id="IPR023395">
    <property type="entry name" value="MCP_dom_sf"/>
</dbReference>
<protein>
    <recommendedName>
        <fullName evidence="15">Mitochondrial carrier protein</fullName>
    </recommendedName>
</protein>
<dbReference type="InterPro" id="IPR002067">
    <property type="entry name" value="MCP"/>
</dbReference>
<keyword evidence="8 9" id="KW-0472">Membrane</keyword>
<dbReference type="OMA" id="VYRESGW"/>
<evidence type="ECO:0000313" key="11">
    <source>
        <dbReference type="EMBL" id="CEO97494.1"/>
    </source>
</evidence>
<dbReference type="GO" id="GO:0000064">
    <property type="term" value="F:L-ornithine transmembrane transporter activity"/>
    <property type="evidence" value="ECO:0007669"/>
    <property type="project" value="TreeGrafter"/>
</dbReference>
<feature type="repeat" description="Solcar" evidence="9">
    <location>
        <begin position="104"/>
        <end position="192"/>
    </location>
</feature>
<dbReference type="GO" id="GO:1990575">
    <property type="term" value="P:mitochondrial L-ornithine transmembrane transport"/>
    <property type="evidence" value="ECO:0007669"/>
    <property type="project" value="TreeGrafter"/>
</dbReference>
<comment type="similarity">
    <text evidence="2 10">Belongs to the mitochondrial carrier (TC 2.A.29) family.</text>
</comment>
<dbReference type="SUPFAM" id="SSF103506">
    <property type="entry name" value="Mitochondrial carrier"/>
    <property type="match status" value="1"/>
</dbReference>
<reference evidence="11 13" key="1">
    <citation type="submission" date="2015-02" db="EMBL/GenBank/DDBJ databases">
        <authorList>
            <person name="Chooi Y.-H."/>
        </authorList>
    </citation>
    <scope>NUCLEOTIDE SEQUENCE [LARGE SCALE GENOMIC DNA]</scope>
    <source>
        <strain evidence="11">E3</strain>
    </source>
</reference>
<dbReference type="EMBL" id="CDSF01000079">
    <property type="protein sequence ID" value="CEO97494.1"/>
    <property type="molecule type" value="Genomic_DNA"/>
</dbReference>
<evidence type="ECO:0008006" key="15">
    <source>
        <dbReference type="Google" id="ProtNLM"/>
    </source>
</evidence>
<evidence type="ECO:0000256" key="7">
    <source>
        <dbReference type="ARBA" id="ARBA00023128"/>
    </source>
</evidence>
<dbReference type="Pfam" id="PF00153">
    <property type="entry name" value="Mito_carr"/>
    <property type="match status" value="3"/>
</dbReference>
<evidence type="ECO:0000256" key="4">
    <source>
        <dbReference type="ARBA" id="ARBA00022692"/>
    </source>
</evidence>
<proteinExistence type="inferred from homology"/>
<dbReference type="OrthoDB" id="14252at2759"/>
<geneLocation type="mitochondrion" evidence="12"/>
<keyword evidence="5" id="KW-0677">Repeat</keyword>
<evidence type="ECO:0000256" key="1">
    <source>
        <dbReference type="ARBA" id="ARBA00004225"/>
    </source>
</evidence>
<evidence type="ECO:0000313" key="12">
    <source>
        <dbReference type="EMBL" id="SPQ97805.1"/>
    </source>
</evidence>
<dbReference type="PANTHER" id="PTHR45624:SF12">
    <property type="entry name" value="MITOCHONDRIAL ORNITHINE TRANSPORTER 1"/>
    <property type="match status" value="1"/>
</dbReference>